<sequence length="190" mass="21781">MDPIQEINSTTDHQPKGPQICHRAGSINQTNTRIHPSHVKMVIDVNADGYGGYQVVAHALGRGEELEFYCKEYTFENIDQTLSSIYPTTSELVGTKHWMSMSSMVEAMANEFERPVFFSSLTSPSIYIVFQPKTHHFVYLMMKGPYEFPAPRYLKNWEKSANKEALANYTPQTSRRPTIVTFKKPHIKFV</sequence>
<dbReference type="VEuPathDB" id="FungiDB:VP01_2203g2"/>
<dbReference type="EMBL" id="LAVV01007063">
    <property type="protein sequence ID" value="KNZ57240.1"/>
    <property type="molecule type" value="Genomic_DNA"/>
</dbReference>
<reference evidence="1 2" key="1">
    <citation type="submission" date="2015-08" db="EMBL/GenBank/DDBJ databases">
        <title>Next Generation Sequencing and Analysis of the Genome of Puccinia sorghi L Schw, the Causal Agent of Maize Common Rust.</title>
        <authorList>
            <person name="Rochi L."/>
            <person name="Burguener G."/>
            <person name="Darino M."/>
            <person name="Turjanski A."/>
            <person name="Kreff E."/>
            <person name="Dieguez M.J."/>
            <person name="Sacco F."/>
        </authorList>
    </citation>
    <scope>NUCLEOTIDE SEQUENCE [LARGE SCALE GENOMIC DNA]</scope>
    <source>
        <strain evidence="1 2">RO10H11247</strain>
    </source>
</reference>
<proteinExistence type="predicted"/>
<accession>A0A0L6VAS7</accession>
<dbReference type="Proteomes" id="UP000037035">
    <property type="component" value="Unassembled WGS sequence"/>
</dbReference>
<organism evidence="1 2">
    <name type="scientific">Puccinia sorghi</name>
    <dbReference type="NCBI Taxonomy" id="27349"/>
    <lineage>
        <taxon>Eukaryota</taxon>
        <taxon>Fungi</taxon>
        <taxon>Dikarya</taxon>
        <taxon>Basidiomycota</taxon>
        <taxon>Pucciniomycotina</taxon>
        <taxon>Pucciniomycetes</taxon>
        <taxon>Pucciniales</taxon>
        <taxon>Pucciniaceae</taxon>
        <taxon>Puccinia</taxon>
    </lineage>
</organism>
<comment type="caution">
    <text evidence="1">The sequence shown here is derived from an EMBL/GenBank/DDBJ whole genome shotgun (WGS) entry which is preliminary data.</text>
</comment>
<protein>
    <submittedName>
        <fullName evidence="1">Uncharacterized protein</fullName>
    </submittedName>
</protein>
<dbReference type="STRING" id="27349.A0A0L6VAS7"/>
<name>A0A0L6VAS7_9BASI</name>
<keyword evidence="2" id="KW-1185">Reference proteome</keyword>
<evidence type="ECO:0000313" key="2">
    <source>
        <dbReference type="Proteomes" id="UP000037035"/>
    </source>
</evidence>
<gene>
    <name evidence="1" type="ORF">VP01_2203g2</name>
</gene>
<dbReference type="AlphaFoldDB" id="A0A0L6VAS7"/>
<dbReference type="OrthoDB" id="2507501at2759"/>
<evidence type="ECO:0000313" key="1">
    <source>
        <dbReference type="EMBL" id="KNZ57240.1"/>
    </source>
</evidence>